<feature type="transmembrane region" description="Helical" evidence="6">
    <location>
        <begin position="6"/>
        <end position="29"/>
    </location>
</feature>
<dbReference type="InterPro" id="IPR049326">
    <property type="entry name" value="Rhodopsin_dom_fungi"/>
</dbReference>
<evidence type="ECO:0000256" key="1">
    <source>
        <dbReference type="ARBA" id="ARBA00004141"/>
    </source>
</evidence>
<proteinExistence type="inferred from homology"/>
<dbReference type="Pfam" id="PF20684">
    <property type="entry name" value="Fung_rhodopsin"/>
    <property type="match status" value="1"/>
</dbReference>
<comment type="subcellular location">
    <subcellularLocation>
        <location evidence="1">Membrane</location>
        <topology evidence="1">Multi-pass membrane protein</topology>
    </subcellularLocation>
</comment>
<feature type="transmembrane region" description="Helical" evidence="6">
    <location>
        <begin position="163"/>
        <end position="187"/>
    </location>
</feature>
<dbReference type="EMBL" id="JAGPXD010000003">
    <property type="protein sequence ID" value="KAH7362387.1"/>
    <property type="molecule type" value="Genomic_DNA"/>
</dbReference>
<evidence type="ECO:0000259" key="7">
    <source>
        <dbReference type="Pfam" id="PF20684"/>
    </source>
</evidence>
<feature type="transmembrane region" description="Helical" evidence="6">
    <location>
        <begin position="122"/>
        <end position="143"/>
    </location>
</feature>
<dbReference type="PANTHER" id="PTHR33048:SF123">
    <property type="entry name" value="INTEGRAL MEMBRANE PROTEIN"/>
    <property type="match status" value="1"/>
</dbReference>
<evidence type="ECO:0000256" key="3">
    <source>
        <dbReference type="ARBA" id="ARBA00022989"/>
    </source>
</evidence>
<evidence type="ECO:0000256" key="2">
    <source>
        <dbReference type="ARBA" id="ARBA00022692"/>
    </source>
</evidence>
<accession>A0A8K0TGP7</accession>
<feature type="transmembrane region" description="Helical" evidence="6">
    <location>
        <begin position="199"/>
        <end position="219"/>
    </location>
</feature>
<gene>
    <name evidence="8" type="ORF">B0T11DRAFT_280707</name>
</gene>
<dbReference type="Proteomes" id="UP000813385">
    <property type="component" value="Unassembled WGS sequence"/>
</dbReference>
<evidence type="ECO:0000256" key="6">
    <source>
        <dbReference type="SAM" id="Phobius"/>
    </source>
</evidence>
<protein>
    <recommendedName>
        <fullName evidence="7">Rhodopsin domain-containing protein</fullName>
    </recommendedName>
</protein>
<comment type="similarity">
    <text evidence="5">Belongs to the SAT4 family.</text>
</comment>
<feature type="transmembrane region" description="Helical" evidence="6">
    <location>
        <begin position="231"/>
        <end position="251"/>
    </location>
</feature>
<dbReference type="GO" id="GO:0016020">
    <property type="term" value="C:membrane"/>
    <property type="evidence" value="ECO:0007669"/>
    <property type="project" value="UniProtKB-SubCell"/>
</dbReference>
<feature type="transmembrane region" description="Helical" evidence="6">
    <location>
        <begin position="86"/>
        <end position="110"/>
    </location>
</feature>
<name>A0A8K0TGP7_9PEZI</name>
<reference evidence="8" key="1">
    <citation type="journal article" date="2021" name="Nat. Commun.">
        <title>Genetic determinants of endophytism in the Arabidopsis root mycobiome.</title>
        <authorList>
            <person name="Mesny F."/>
            <person name="Miyauchi S."/>
            <person name="Thiergart T."/>
            <person name="Pickel B."/>
            <person name="Atanasova L."/>
            <person name="Karlsson M."/>
            <person name="Huettel B."/>
            <person name="Barry K.W."/>
            <person name="Haridas S."/>
            <person name="Chen C."/>
            <person name="Bauer D."/>
            <person name="Andreopoulos W."/>
            <person name="Pangilinan J."/>
            <person name="LaButti K."/>
            <person name="Riley R."/>
            <person name="Lipzen A."/>
            <person name="Clum A."/>
            <person name="Drula E."/>
            <person name="Henrissat B."/>
            <person name="Kohler A."/>
            <person name="Grigoriev I.V."/>
            <person name="Martin F.M."/>
            <person name="Hacquard S."/>
        </authorList>
    </citation>
    <scope>NUCLEOTIDE SEQUENCE</scope>
    <source>
        <strain evidence="8">MPI-CAGE-AT-0016</strain>
    </source>
</reference>
<comment type="caution">
    <text evidence="8">The sequence shown here is derived from an EMBL/GenBank/DDBJ whole genome shotgun (WGS) entry which is preliminary data.</text>
</comment>
<feature type="domain" description="Rhodopsin" evidence="7">
    <location>
        <begin position="26"/>
        <end position="259"/>
    </location>
</feature>
<dbReference type="AlphaFoldDB" id="A0A8K0TGP7"/>
<dbReference type="PANTHER" id="PTHR33048">
    <property type="entry name" value="PTH11-LIKE INTEGRAL MEMBRANE PROTEIN (AFU_ORTHOLOGUE AFUA_5G11245)"/>
    <property type="match status" value="1"/>
</dbReference>
<organism evidence="8 9">
    <name type="scientific">Plectosphaerella cucumerina</name>
    <dbReference type="NCBI Taxonomy" id="40658"/>
    <lineage>
        <taxon>Eukaryota</taxon>
        <taxon>Fungi</taxon>
        <taxon>Dikarya</taxon>
        <taxon>Ascomycota</taxon>
        <taxon>Pezizomycotina</taxon>
        <taxon>Sordariomycetes</taxon>
        <taxon>Hypocreomycetidae</taxon>
        <taxon>Glomerellales</taxon>
        <taxon>Plectosphaerellaceae</taxon>
        <taxon>Plectosphaerella</taxon>
    </lineage>
</organism>
<sequence length="389" mass="43045">MTDPKAELIGVTTLLIVLTTLFVAVRAFVRIRIFRSVWWDDGLVFLSYSLAITLCSSVLNMTNYGFGTPFAQVTPEQFQKFRMFQFITQLSYVWAFVTVKMSFAVLYFRLLPSDLSRRMNQVLLVVLALEGIVATLVVSLQCIPLQKAWNPALDGACLDLRTFYYISFGVKLITDICLFVQPIPAVWGLPLSLEKRIGAILMLSLGLFVCIIAVIRVSVINRLGKDITVSLVVPMLWSQAEVCALIICATIPTFRPFVRYFPSVSKALGLSSPRSEWERVSSIRQSRIARLIPPSVRIRAAELHIRATGPFPQTIDCEPDTPTMTPGLAPYPQSPKTAGPSETIIAREIDVVLGRSGGDWVVTDMKGATPESFGHDVEAALNGASSHKK</sequence>
<keyword evidence="3 6" id="KW-1133">Transmembrane helix</keyword>
<evidence type="ECO:0000256" key="5">
    <source>
        <dbReference type="ARBA" id="ARBA00038359"/>
    </source>
</evidence>
<dbReference type="InterPro" id="IPR052337">
    <property type="entry name" value="SAT4-like"/>
</dbReference>
<evidence type="ECO:0000256" key="4">
    <source>
        <dbReference type="ARBA" id="ARBA00023136"/>
    </source>
</evidence>
<dbReference type="OrthoDB" id="5413793at2759"/>
<keyword evidence="9" id="KW-1185">Reference proteome</keyword>
<keyword evidence="4 6" id="KW-0472">Membrane</keyword>
<evidence type="ECO:0000313" key="9">
    <source>
        <dbReference type="Proteomes" id="UP000813385"/>
    </source>
</evidence>
<evidence type="ECO:0000313" key="8">
    <source>
        <dbReference type="EMBL" id="KAH7362387.1"/>
    </source>
</evidence>
<keyword evidence="2 6" id="KW-0812">Transmembrane</keyword>
<feature type="transmembrane region" description="Helical" evidence="6">
    <location>
        <begin position="41"/>
        <end position="66"/>
    </location>
</feature>